<reference evidence="10 11" key="1">
    <citation type="journal article" date="2012" name="BMC Genomics">
        <title>The genome sequence of Propionibacterium acidipropionici provides insights into its biotechnological and industrial potential.</title>
        <authorList>
            <person name="Parizzi L.P."/>
            <person name="Grassi M.C."/>
            <person name="Llerena L.A."/>
            <person name="Carazzolle M.F."/>
            <person name="Queiroz V.L."/>
            <person name="Lunardi I."/>
            <person name="Zeidler A.F."/>
            <person name="Teixeira P.J."/>
            <person name="Mieczkowski P."/>
            <person name="Rincones J."/>
            <person name="Pereira G.A."/>
        </authorList>
    </citation>
    <scope>NUCLEOTIDE SEQUENCE [LARGE SCALE GENOMIC DNA]</scope>
    <source>
        <strain evidence="11">ATCC 4875 / DSM 20272 / JCM 6432 / NBRC 12425 / NCIMB 8070</strain>
    </source>
</reference>
<evidence type="ECO:0000256" key="3">
    <source>
        <dbReference type="ARBA" id="ARBA00022448"/>
    </source>
</evidence>
<comment type="subcellular location">
    <subcellularLocation>
        <location evidence="1">Cell membrane</location>
        <topology evidence="1">Multi-pass membrane protein</topology>
    </subcellularLocation>
</comment>
<organism evidence="10 11">
    <name type="scientific">Acidipropionibacterium acidipropionici (strain ATCC 4875 / DSM 20272 / JCM 6432 / NBRC 12425 / NCIMB 8070 / 4)</name>
    <name type="common">Propionibacterium acidipropionici</name>
    <dbReference type="NCBI Taxonomy" id="1171373"/>
    <lineage>
        <taxon>Bacteria</taxon>
        <taxon>Bacillati</taxon>
        <taxon>Actinomycetota</taxon>
        <taxon>Actinomycetes</taxon>
        <taxon>Propionibacteriales</taxon>
        <taxon>Propionibacteriaceae</taxon>
        <taxon>Acidipropionibacterium</taxon>
    </lineage>
</organism>
<sequence>MTMSSIIALAIFVAAFALIATEKINKVIVVLVASAAMVVTGVAPANDIFYSHKVGVDWDVILLLLGMMIVVGVLKQTGIFEYLGIWAGKKSKGRPYRLMVMFMLITAIASPILDNVTIILLVVPVTVVVCNRLHVAAQPYIIAEILASNIGGAATLIGDPPNIIIGNRAGLSFNDFLVHMLPIVALTFALFVVLTRFLFRKEFDYNPEYADSVMTLQERRAITDRALLIKCLTVLTLIIAGFTLHNVLHVQPAIIALIGALVMVLVTGVDVEEVLAEVAWGTLVFFAGLFIMVGALVNTGIIESIGQWAIGAVGHDYTLAGGTLLFGSALVGAFFDNIPYATTMAPIVDVLVNEGSDPRNGGFLWWAFALGADFGGNGTAVAASANVVGIGLANRSGHRITFWGFTKYGIITTIFSTIIAWIYVYLRYIVLA</sequence>
<dbReference type="PRINTS" id="PR00758">
    <property type="entry name" value="ARSENICPUMP"/>
</dbReference>
<accession>K7RSR1</accession>
<evidence type="ECO:0000256" key="1">
    <source>
        <dbReference type="ARBA" id="ARBA00004651"/>
    </source>
</evidence>
<dbReference type="EMBL" id="CP003493">
    <property type="protein sequence ID" value="AFV87883.1"/>
    <property type="molecule type" value="Genomic_DNA"/>
</dbReference>
<dbReference type="RefSeq" id="WP_015068800.1">
    <property type="nucleotide sequence ID" value="NC_019395.1"/>
</dbReference>
<proteinExistence type="inferred from homology"/>
<keyword evidence="7 8" id="KW-0472">Membrane</keyword>
<feature type="transmembrane region" description="Helical" evidence="8">
    <location>
        <begin position="278"/>
        <end position="297"/>
    </location>
</feature>
<dbReference type="HOGENOM" id="CLU_011920_4_0_11"/>
<feature type="transmembrane region" description="Helical" evidence="8">
    <location>
        <begin position="98"/>
        <end position="123"/>
    </location>
</feature>
<feature type="domain" description="Citrate transporter-like" evidence="9">
    <location>
        <begin position="16"/>
        <end position="371"/>
    </location>
</feature>
<comment type="similarity">
    <text evidence="2">Belongs to the CitM (TC 2.A.11) transporter family.</text>
</comment>
<name>K7RSR1_ACIA4</name>
<keyword evidence="5 8" id="KW-0812">Transmembrane</keyword>
<dbReference type="PANTHER" id="PTHR43568">
    <property type="entry name" value="P PROTEIN"/>
    <property type="match status" value="1"/>
</dbReference>
<feature type="transmembrane region" description="Helical" evidence="8">
    <location>
        <begin position="253"/>
        <end position="271"/>
    </location>
</feature>
<keyword evidence="3" id="KW-0813">Transport</keyword>
<dbReference type="PATRIC" id="fig|1171373.8.peg.31"/>
<feature type="transmembrane region" description="Helical" evidence="8">
    <location>
        <begin position="61"/>
        <end position="86"/>
    </location>
</feature>
<dbReference type="AlphaFoldDB" id="K7RSR1"/>
<feature type="transmembrane region" description="Helical" evidence="8">
    <location>
        <begin position="227"/>
        <end position="247"/>
    </location>
</feature>
<keyword evidence="6 8" id="KW-1133">Transmembrane helix</keyword>
<evidence type="ECO:0000256" key="4">
    <source>
        <dbReference type="ARBA" id="ARBA00022475"/>
    </source>
</evidence>
<dbReference type="eggNOG" id="COG1055">
    <property type="taxonomic scope" value="Bacteria"/>
</dbReference>
<evidence type="ECO:0000259" key="9">
    <source>
        <dbReference type="Pfam" id="PF03600"/>
    </source>
</evidence>
<dbReference type="PANTHER" id="PTHR43568:SF1">
    <property type="entry name" value="P PROTEIN"/>
    <property type="match status" value="1"/>
</dbReference>
<protein>
    <submittedName>
        <fullName evidence="10">Transporter</fullName>
    </submittedName>
</protein>
<dbReference type="KEGG" id="pbo:PACID_00320"/>
<evidence type="ECO:0000313" key="11">
    <source>
        <dbReference type="Proteomes" id="UP000000214"/>
    </source>
</evidence>
<keyword evidence="4" id="KW-1003">Cell membrane</keyword>
<feature type="transmembrane region" description="Helical" evidence="8">
    <location>
        <begin position="176"/>
        <end position="199"/>
    </location>
</feature>
<feature type="transmembrane region" description="Helical" evidence="8">
    <location>
        <begin position="6"/>
        <end position="21"/>
    </location>
</feature>
<dbReference type="Proteomes" id="UP000000214">
    <property type="component" value="Chromosome"/>
</dbReference>
<dbReference type="Pfam" id="PF03600">
    <property type="entry name" value="CitMHS"/>
    <property type="match status" value="1"/>
</dbReference>
<dbReference type="STRING" id="1171373.PACID_00320"/>
<dbReference type="InterPro" id="IPR004680">
    <property type="entry name" value="Cit_transptr-like_dom"/>
</dbReference>
<feature type="transmembrane region" description="Helical" evidence="8">
    <location>
        <begin position="405"/>
        <end position="426"/>
    </location>
</feature>
<feature type="transmembrane region" description="Helical" evidence="8">
    <location>
        <begin position="28"/>
        <end position="49"/>
    </location>
</feature>
<evidence type="ECO:0000256" key="8">
    <source>
        <dbReference type="SAM" id="Phobius"/>
    </source>
</evidence>
<evidence type="ECO:0000313" key="10">
    <source>
        <dbReference type="EMBL" id="AFV87883.1"/>
    </source>
</evidence>
<dbReference type="GO" id="GO:0015105">
    <property type="term" value="F:arsenite transmembrane transporter activity"/>
    <property type="evidence" value="ECO:0007669"/>
    <property type="project" value="InterPro"/>
</dbReference>
<dbReference type="CDD" id="cd01116">
    <property type="entry name" value="P_permease"/>
    <property type="match status" value="1"/>
</dbReference>
<feature type="transmembrane region" description="Helical" evidence="8">
    <location>
        <begin position="317"/>
        <end position="335"/>
    </location>
</feature>
<dbReference type="InterPro" id="IPR000802">
    <property type="entry name" value="Arsenical_pump_ArsB"/>
</dbReference>
<dbReference type="InterPro" id="IPR051475">
    <property type="entry name" value="Diverse_Ion_Transporter"/>
</dbReference>
<evidence type="ECO:0000256" key="6">
    <source>
        <dbReference type="ARBA" id="ARBA00022989"/>
    </source>
</evidence>
<evidence type="ECO:0000256" key="5">
    <source>
        <dbReference type="ARBA" id="ARBA00022692"/>
    </source>
</evidence>
<evidence type="ECO:0000256" key="7">
    <source>
        <dbReference type="ARBA" id="ARBA00023136"/>
    </source>
</evidence>
<dbReference type="GO" id="GO:0005886">
    <property type="term" value="C:plasma membrane"/>
    <property type="evidence" value="ECO:0007669"/>
    <property type="project" value="UniProtKB-SubCell"/>
</dbReference>
<gene>
    <name evidence="10" type="ordered locus">PACID_00320</name>
</gene>
<evidence type="ECO:0000256" key="2">
    <source>
        <dbReference type="ARBA" id="ARBA00009843"/>
    </source>
</evidence>